<comment type="caution">
    <text evidence="8">The sequence shown here is derived from an EMBL/GenBank/DDBJ whole genome shotgun (WGS) entry which is preliminary data.</text>
</comment>
<dbReference type="InterPro" id="IPR032808">
    <property type="entry name" value="DoxX"/>
</dbReference>
<dbReference type="GO" id="GO:0005886">
    <property type="term" value="C:plasma membrane"/>
    <property type="evidence" value="ECO:0007669"/>
    <property type="project" value="UniProtKB-SubCell"/>
</dbReference>
<dbReference type="PANTHER" id="PTHR33452">
    <property type="entry name" value="OXIDOREDUCTASE CATD-RELATED"/>
    <property type="match status" value="1"/>
</dbReference>
<keyword evidence="11" id="KW-1185">Reference proteome</keyword>
<evidence type="ECO:0000256" key="2">
    <source>
        <dbReference type="ARBA" id="ARBA00006679"/>
    </source>
</evidence>
<reference evidence="10 11" key="1">
    <citation type="submission" date="2014-08" db="EMBL/GenBank/DDBJ databases">
        <title>Genome sequences of NCPPB Pectobacterium isolates.</title>
        <authorList>
            <person name="Glover R.H."/>
            <person name="Sapp M."/>
            <person name="Elphinstone J."/>
        </authorList>
    </citation>
    <scope>NUCLEOTIDE SEQUENCE [LARGE SCALE GENOMIC DNA]</scope>
    <source>
        <strain evidence="8 10">NCPPB 3701</strain>
        <strain evidence="9 11">NCPPB3702</strain>
    </source>
</reference>
<organism evidence="8 10">
    <name type="scientific">Pectobacterium wasabiae</name>
    <dbReference type="NCBI Taxonomy" id="55208"/>
    <lineage>
        <taxon>Bacteria</taxon>
        <taxon>Pseudomonadati</taxon>
        <taxon>Pseudomonadota</taxon>
        <taxon>Gammaproteobacteria</taxon>
        <taxon>Enterobacterales</taxon>
        <taxon>Pectobacteriaceae</taxon>
        <taxon>Pectobacterium</taxon>
    </lineage>
</organism>
<evidence type="ECO:0000256" key="5">
    <source>
        <dbReference type="ARBA" id="ARBA00022989"/>
    </source>
</evidence>
<feature type="transmembrane region" description="Helical" evidence="7">
    <location>
        <begin position="43"/>
        <end position="65"/>
    </location>
</feature>
<dbReference type="Pfam" id="PF07681">
    <property type="entry name" value="DoxX"/>
    <property type="match status" value="1"/>
</dbReference>
<evidence type="ECO:0000256" key="4">
    <source>
        <dbReference type="ARBA" id="ARBA00022692"/>
    </source>
</evidence>
<keyword evidence="5 7" id="KW-1133">Transmembrane helix</keyword>
<proteinExistence type="inferred from homology"/>
<dbReference type="EMBL" id="JQOH01000003">
    <property type="protein sequence ID" value="KGA28998.1"/>
    <property type="molecule type" value="Genomic_DNA"/>
</dbReference>
<evidence type="ECO:0000256" key="6">
    <source>
        <dbReference type="ARBA" id="ARBA00023136"/>
    </source>
</evidence>
<evidence type="ECO:0000256" key="1">
    <source>
        <dbReference type="ARBA" id="ARBA00004651"/>
    </source>
</evidence>
<keyword evidence="3" id="KW-1003">Cell membrane</keyword>
<keyword evidence="6 7" id="KW-0472">Membrane</keyword>
<name>A0AAW3EK21_9GAMM</name>
<feature type="transmembrane region" description="Helical" evidence="7">
    <location>
        <begin position="72"/>
        <end position="92"/>
    </location>
</feature>
<dbReference type="PANTHER" id="PTHR33452:SF1">
    <property type="entry name" value="INNER MEMBRANE PROTEIN YPHA-RELATED"/>
    <property type="match status" value="1"/>
</dbReference>
<dbReference type="Proteomes" id="UP000029257">
    <property type="component" value="Unassembled WGS sequence"/>
</dbReference>
<evidence type="ECO:0000256" key="7">
    <source>
        <dbReference type="SAM" id="Phobius"/>
    </source>
</evidence>
<feature type="transmembrane region" description="Helical" evidence="7">
    <location>
        <begin position="98"/>
        <end position="118"/>
    </location>
</feature>
<dbReference type="AlphaFoldDB" id="A0AAW3EK21"/>
<accession>A0AAW3EK21</accession>
<dbReference type="InterPro" id="IPR051907">
    <property type="entry name" value="DoxX-like_oxidoreductase"/>
</dbReference>
<sequence length="129" mass="13668">MEKNASIISAIGRALIALVFVLSGLSKIGASEATQGYIASVGLPFPLLGYLIALLVEIGGGILLLIGYRTRVVALVLSAFTVATAVFFHHNFADQNAMINFLKNIIIVGGLLQIVAFGPSKFSLDARRH</sequence>
<keyword evidence="4 7" id="KW-0812">Transmembrane</keyword>
<evidence type="ECO:0000313" key="9">
    <source>
        <dbReference type="EMBL" id="KGA28998.1"/>
    </source>
</evidence>
<protein>
    <submittedName>
        <fullName evidence="8">LysR family transcriptional regulator</fullName>
    </submittedName>
</protein>
<evidence type="ECO:0000256" key="3">
    <source>
        <dbReference type="ARBA" id="ARBA00022475"/>
    </source>
</evidence>
<comment type="similarity">
    <text evidence="2">Belongs to the DoxX family.</text>
</comment>
<evidence type="ECO:0000313" key="11">
    <source>
        <dbReference type="Proteomes" id="UP000029436"/>
    </source>
</evidence>
<dbReference type="RefSeq" id="WP_005973952.1">
    <property type="nucleotide sequence ID" value="NZ_JQHP01000002.1"/>
</dbReference>
<gene>
    <name evidence="8" type="ORF">JV38_04115</name>
    <name evidence="9" type="ORF">KU73_07840</name>
</gene>
<evidence type="ECO:0000313" key="10">
    <source>
        <dbReference type="Proteomes" id="UP000029257"/>
    </source>
</evidence>
<evidence type="ECO:0000313" key="8">
    <source>
        <dbReference type="EMBL" id="KFX08891.1"/>
    </source>
</evidence>
<comment type="subcellular location">
    <subcellularLocation>
        <location evidence="1">Cell membrane</location>
        <topology evidence="1">Multi-pass membrane protein</topology>
    </subcellularLocation>
</comment>
<dbReference type="EMBL" id="JQHP01000002">
    <property type="protein sequence ID" value="KFX08891.1"/>
    <property type="molecule type" value="Genomic_DNA"/>
</dbReference>
<dbReference type="Proteomes" id="UP000029436">
    <property type="component" value="Unassembled WGS sequence"/>
</dbReference>